<evidence type="ECO:0000313" key="2">
    <source>
        <dbReference type="Proteomes" id="UP000193228"/>
    </source>
</evidence>
<name>A0A1X7L8J6_9BURK</name>
<organism evidence="1 2">
    <name type="scientific">Paraburkholderia susongensis</name>
    <dbReference type="NCBI Taxonomy" id="1515439"/>
    <lineage>
        <taxon>Bacteria</taxon>
        <taxon>Pseudomonadati</taxon>
        <taxon>Pseudomonadota</taxon>
        <taxon>Betaproteobacteria</taxon>
        <taxon>Burkholderiales</taxon>
        <taxon>Burkholderiaceae</taxon>
        <taxon>Paraburkholderia</taxon>
    </lineage>
</organism>
<dbReference type="STRING" id="1515439.SAMN06265784_105150"/>
<reference evidence="2" key="1">
    <citation type="submission" date="2017-04" db="EMBL/GenBank/DDBJ databases">
        <authorList>
            <person name="Varghese N."/>
            <person name="Submissions S."/>
        </authorList>
    </citation>
    <scope>NUCLEOTIDE SEQUENCE [LARGE SCALE GENOMIC DNA]</scope>
    <source>
        <strain evidence="2">LMG 29540</strain>
    </source>
</reference>
<sequence>MKSDDPSFSKDALSALRFESQLASAFLSRTFSGLTAVAFRELGEGAVNELWHRVLTSHQGERYEEGLRKLGIENDPAAVAAAKYHYFTNIIGGLEMEYVEESERKVWIRYLAPMWTYAGVALMAMPASVRRTVFGAWHPRNGRYMGNPRLGFVATKFSMDGDPYDEGYFYEYDRDLREDETYRIEVVRHTPRFDPARAPTLDADLWPEPRILKARPKFSAGYVQATIDSLYWMIGELRTHQIVRSTMRMLAIQLGPQFVAQTGVETKDVASILRFHQVLLKAMGREASVESTGASSGCLHLHGYKPFDERYPPELHQAFFEFHSMVTRMISGTVKITRQEKGSGETWELVDTGNWLY</sequence>
<accession>A0A1X7L8J6</accession>
<keyword evidence="2" id="KW-1185">Reference proteome</keyword>
<dbReference type="Proteomes" id="UP000193228">
    <property type="component" value="Unassembled WGS sequence"/>
</dbReference>
<dbReference type="OrthoDB" id="5175610at2"/>
<proteinExistence type="predicted"/>
<gene>
    <name evidence="1" type="ORF">SAMN06265784_105150</name>
</gene>
<evidence type="ECO:0000313" key="1">
    <source>
        <dbReference type="EMBL" id="SMG49602.1"/>
    </source>
</evidence>
<dbReference type="RefSeq" id="WP_085485090.1">
    <property type="nucleotide sequence ID" value="NZ_FXAT01000005.1"/>
</dbReference>
<protein>
    <submittedName>
        <fullName evidence="1">Uncharacterized protein</fullName>
    </submittedName>
</protein>
<dbReference type="AlphaFoldDB" id="A0A1X7L8J6"/>
<dbReference type="EMBL" id="FXAT01000005">
    <property type="protein sequence ID" value="SMG49602.1"/>
    <property type="molecule type" value="Genomic_DNA"/>
</dbReference>